<reference evidence="2" key="1">
    <citation type="submission" date="2021-05" db="EMBL/GenBank/DDBJ databases">
        <authorList>
            <person name="Arsene-Ploetze F."/>
        </authorList>
    </citation>
    <scope>NUCLEOTIDE SEQUENCE</scope>
    <source>
        <strain evidence="2">DSM 42138</strain>
    </source>
</reference>
<dbReference type="InterPro" id="IPR013766">
    <property type="entry name" value="Thioredoxin_domain"/>
</dbReference>
<dbReference type="PROSITE" id="PS51352">
    <property type="entry name" value="THIOREDOXIN_2"/>
    <property type="match status" value="1"/>
</dbReference>
<protein>
    <submittedName>
        <fullName evidence="2">Thioredoxin domain-containing protein</fullName>
    </submittedName>
</protein>
<dbReference type="SUPFAM" id="SSF52833">
    <property type="entry name" value="Thioredoxin-like"/>
    <property type="match status" value="1"/>
</dbReference>
<dbReference type="Gene3D" id="3.40.30.10">
    <property type="entry name" value="Glutaredoxin"/>
    <property type="match status" value="1"/>
</dbReference>
<proteinExistence type="predicted"/>
<dbReference type="AlphaFoldDB" id="A0A9W4DLS9"/>
<sequence length="185" mass="19345">MPLLIAVVSLLGVLCLLTLVLTLGVIRRLREHTKLMDALYEAVDLMGAGPATSLASLDKGELVGDFAATTLDGDQVTRELLPEGAVVAFLSANCAGCRAQLPEIASWAAGQDRRQVVAVLDSSSGDPEELVTALSPVAQVIVEDDLTMGNAFGLKVFPTFYQVSGEGRLLAVEGKISRLPVGSPA</sequence>
<evidence type="ECO:0000313" key="3">
    <source>
        <dbReference type="Proteomes" id="UP001152519"/>
    </source>
</evidence>
<evidence type="ECO:0000259" key="1">
    <source>
        <dbReference type="PROSITE" id="PS51352"/>
    </source>
</evidence>
<dbReference type="Proteomes" id="UP001152519">
    <property type="component" value="Unassembled WGS sequence"/>
</dbReference>
<evidence type="ECO:0000313" key="2">
    <source>
        <dbReference type="EMBL" id="CAG6392497.1"/>
    </source>
</evidence>
<dbReference type="RefSeq" id="WP_251487033.1">
    <property type="nucleotide sequence ID" value="NZ_CAJSLV010000045.1"/>
</dbReference>
<keyword evidence="3" id="KW-1185">Reference proteome</keyword>
<feature type="domain" description="Thioredoxin" evidence="1">
    <location>
        <begin position="57"/>
        <end position="185"/>
    </location>
</feature>
<dbReference type="InterPro" id="IPR036249">
    <property type="entry name" value="Thioredoxin-like_sf"/>
</dbReference>
<dbReference type="EMBL" id="CAJSLV010000045">
    <property type="protein sequence ID" value="CAG6392497.1"/>
    <property type="molecule type" value="Genomic_DNA"/>
</dbReference>
<accession>A0A9W4DLS9</accession>
<gene>
    <name evidence="2" type="ORF">SCOCK_170055</name>
</gene>
<name>A0A9W4DLS9_9ACTN</name>
<organism evidence="2 3">
    <name type="scientific">Actinacidiphila cocklensis</name>
    <dbReference type="NCBI Taxonomy" id="887465"/>
    <lineage>
        <taxon>Bacteria</taxon>
        <taxon>Bacillati</taxon>
        <taxon>Actinomycetota</taxon>
        <taxon>Actinomycetes</taxon>
        <taxon>Kitasatosporales</taxon>
        <taxon>Streptomycetaceae</taxon>
        <taxon>Actinacidiphila</taxon>
    </lineage>
</organism>
<comment type="caution">
    <text evidence="2">The sequence shown here is derived from an EMBL/GenBank/DDBJ whole genome shotgun (WGS) entry which is preliminary data.</text>
</comment>